<dbReference type="Proteomes" id="UP000019118">
    <property type="component" value="Unassembled WGS sequence"/>
</dbReference>
<dbReference type="Pfam" id="PF10075">
    <property type="entry name" value="CSN8_PSD8_EIF3K"/>
    <property type="match status" value="1"/>
</dbReference>
<evidence type="ECO:0000259" key="6">
    <source>
        <dbReference type="Pfam" id="PF10075"/>
    </source>
</evidence>
<dbReference type="EMBL" id="KB631663">
    <property type="protein sequence ID" value="ERL85125.1"/>
    <property type="molecule type" value="Genomic_DNA"/>
</dbReference>
<dbReference type="OrthoDB" id="5351233at2759"/>
<gene>
    <name evidence="9" type="primary">109540783</name>
    <name evidence="8" type="ORF">D910_02547</name>
    <name evidence="7" type="ORF">YQE_08988</name>
</gene>
<dbReference type="OMA" id="MRIPDKL"/>
<proteinExistence type="predicted"/>
<dbReference type="InterPro" id="IPR033464">
    <property type="entry name" value="CSN8_PSD8_EIF3K"/>
</dbReference>
<dbReference type="EMBL" id="KB741067">
    <property type="protein sequence ID" value="ENN74403.1"/>
    <property type="molecule type" value="Genomic_DNA"/>
</dbReference>
<dbReference type="GO" id="GO:0008180">
    <property type="term" value="C:COP9 signalosome"/>
    <property type="evidence" value="ECO:0007669"/>
    <property type="project" value="UniProtKB-KW"/>
</dbReference>
<keyword evidence="10" id="KW-1185">Reference proteome</keyword>
<evidence type="ECO:0000313" key="11">
    <source>
        <dbReference type="Proteomes" id="UP000030742"/>
    </source>
</evidence>
<dbReference type="HOGENOM" id="CLU_098091_1_1_1"/>
<accession>N6T9I7</accession>
<evidence type="ECO:0000313" key="8">
    <source>
        <dbReference type="EMBL" id="ERL85125.1"/>
    </source>
</evidence>
<dbReference type="AlphaFoldDB" id="N6T9I7"/>
<feature type="non-terminal residue" evidence="7">
    <location>
        <position position="1"/>
    </location>
</feature>
<keyword evidence="5" id="KW-0539">Nucleus</keyword>
<evidence type="ECO:0000256" key="4">
    <source>
        <dbReference type="ARBA" id="ARBA00022790"/>
    </source>
</evidence>
<evidence type="ECO:0000313" key="10">
    <source>
        <dbReference type="Proteomes" id="UP000019118"/>
    </source>
</evidence>
<evidence type="ECO:0000256" key="5">
    <source>
        <dbReference type="ARBA" id="ARBA00023242"/>
    </source>
</evidence>
<evidence type="ECO:0000256" key="3">
    <source>
        <dbReference type="ARBA" id="ARBA00022490"/>
    </source>
</evidence>
<dbReference type="PANTHER" id="PTHR13339">
    <property type="entry name" value="COP9 SIGNALOSOME COMPLEX SUBUNIT 8"/>
    <property type="match status" value="1"/>
</dbReference>
<sequence length="186" mass="20724">MVVNDINTLAEDLENQELAAPSGIASPEVYGQLLAIYLYQNDLCNAKFLWKRIPASVKTAAPELGQIWAVGHHLWKSDFPATYQALNAVKWSENVAEIMQNVQIVVRSRAVDLMSQAYSSINLQTVQAMTGLDSEVCIAACKEKGWRVETDSKIVYPVRKAAEPLSQLSSEDQLFKLTDFVSFLEN</sequence>
<dbReference type="KEGG" id="dpa:109540783"/>
<feature type="domain" description="CSN8/PSMD8/EIF3K" evidence="6">
    <location>
        <begin position="26"/>
        <end position="163"/>
    </location>
</feature>
<dbReference type="Proteomes" id="UP000030742">
    <property type="component" value="Unassembled WGS sequence"/>
</dbReference>
<dbReference type="InterPro" id="IPR033205">
    <property type="entry name" value="COP9_CSN8"/>
</dbReference>
<keyword evidence="3" id="KW-0963">Cytoplasm</keyword>
<dbReference type="Gene3D" id="1.25.40.990">
    <property type="match status" value="1"/>
</dbReference>
<dbReference type="GO" id="GO:0010387">
    <property type="term" value="P:COP9 signalosome assembly"/>
    <property type="evidence" value="ECO:0007669"/>
    <property type="project" value="InterPro"/>
</dbReference>
<evidence type="ECO:0000313" key="9">
    <source>
        <dbReference type="EnsemblMetazoa" id="XP_019764818.1"/>
    </source>
</evidence>
<comment type="subcellular location">
    <subcellularLocation>
        <location evidence="2">Cytoplasm</location>
    </subcellularLocation>
    <subcellularLocation>
        <location evidence="1">Nucleus</location>
    </subcellularLocation>
</comment>
<reference evidence="10 11" key="1">
    <citation type="journal article" date="2013" name="Genome Biol.">
        <title>Draft genome of the mountain pine beetle, Dendroctonus ponderosae Hopkins, a major forest pest.</title>
        <authorList>
            <person name="Keeling C.I."/>
            <person name="Yuen M.M."/>
            <person name="Liao N.Y."/>
            <person name="Docking T.R."/>
            <person name="Chan S.K."/>
            <person name="Taylor G.A."/>
            <person name="Palmquist D.L."/>
            <person name="Jackman S.D."/>
            <person name="Nguyen A."/>
            <person name="Li M."/>
            <person name="Henderson H."/>
            <person name="Janes J.K."/>
            <person name="Zhao Y."/>
            <person name="Pandoh P."/>
            <person name="Moore R."/>
            <person name="Sperling F.A."/>
            <person name="Huber D.P."/>
            <person name="Birol I."/>
            <person name="Jones S.J."/>
            <person name="Bohlmann J."/>
        </authorList>
    </citation>
    <scope>NUCLEOTIDE SEQUENCE</scope>
</reference>
<dbReference type="STRING" id="77166.N6T9I7"/>
<dbReference type="GO" id="GO:0000338">
    <property type="term" value="P:protein deneddylation"/>
    <property type="evidence" value="ECO:0007669"/>
    <property type="project" value="InterPro"/>
</dbReference>
<dbReference type="EnsemblMetazoa" id="XM_019909259.1">
    <property type="protein sequence ID" value="XP_019764818.1"/>
    <property type="gene ID" value="LOC109540783"/>
</dbReference>
<reference evidence="9" key="2">
    <citation type="submission" date="2024-08" db="UniProtKB">
        <authorList>
            <consortium name="EnsemblMetazoa"/>
        </authorList>
    </citation>
    <scope>IDENTIFICATION</scope>
</reference>
<evidence type="ECO:0000256" key="2">
    <source>
        <dbReference type="ARBA" id="ARBA00004496"/>
    </source>
</evidence>
<protein>
    <recommendedName>
        <fullName evidence="6">CSN8/PSMD8/EIF3K domain-containing protein</fullName>
    </recommendedName>
</protein>
<organism evidence="7">
    <name type="scientific">Dendroctonus ponderosae</name>
    <name type="common">Mountain pine beetle</name>
    <dbReference type="NCBI Taxonomy" id="77166"/>
    <lineage>
        <taxon>Eukaryota</taxon>
        <taxon>Metazoa</taxon>
        <taxon>Ecdysozoa</taxon>
        <taxon>Arthropoda</taxon>
        <taxon>Hexapoda</taxon>
        <taxon>Insecta</taxon>
        <taxon>Pterygota</taxon>
        <taxon>Neoptera</taxon>
        <taxon>Endopterygota</taxon>
        <taxon>Coleoptera</taxon>
        <taxon>Polyphaga</taxon>
        <taxon>Cucujiformia</taxon>
        <taxon>Curculionidae</taxon>
        <taxon>Scolytinae</taxon>
        <taxon>Dendroctonus</taxon>
    </lineage>
</organism>
<dbReference type="GO" id="GO:0005737">
    <property type="term" value="C:cytoplasm"/>
    <property type="evidence" value="ECO:0007669"/>
    <property type="project" value="UniProtKB-SubCell"/>
</dbReference>
<name>N6T9I7_DENPD</name>
<evidence type="ECO:0000256" key="1">
    <source>
        <dbReference type="ARBA" id="ARBA00004123"/>
    </source>
</evidence>
<evidence type="ECO:0000313" key="7">
    <source>
        <dbReference type="EMBL" id="ENN74403.1"/>
    </source>
</evidence>
<keyword evidence="4" id="KW-0736">Signalosome</keyword>
<dbReference type="PANTHER" id="PTHR13339:SF0">
    <property type="entry name" value="COP9 SIGNALOSOME COMPLEX SUBUNIT 8"/>
    <property type="match status" value="1"/>
</dbReference>